<accession>A0ABQ8SQR0</accession>
<comment type="caution">
    <text evidence="2">The sequence shown here is derived from an EMBL/GenBank/DDBJ whole genome shotgun (WGS) entry which is preliminary data.</text>
</comment>
<feature type="domain" description="DUF4773" evidence="1">
    <location>
        <begin position="5"/>
        <end position="112"/>
    </location>
</feature>
<keyword evidence="3" id="KW-1185">Reference proteome</keyword>
<dbReference type="Proteomes" id="UP001148838">
    <property type="component" value="Unassembled WGS sequence"/>
</dbReference>
<reference evidence="2 3" key="1">
    <citation type="journal article" date="2022" name="Allergy">
        <title>Genome assembly and annotation of Periplaneta americana reveal a comprehensive cockroach allergen profile.</title>
        <authorList>
            <person name="Wang L."/>
            <person name="Xiong Q."/>
            <person name="Saelim N."/>
            <person name="Wang L."/>
            <person name="Nong W."/>
            <person name="Wan A.T."/>
            <person name="Shi M."/>
            <person name="Liu X."/>
            <person name="Cao Q."/>
            <person name="Hui J.H.L."/>
            <person name="Sookrung N."/>
            <person name="Leung T.F."/>
            <person name="Tungtrongchitr A."/>
            <person name="Tsui S.K.W."/>
        </authorList>
    </citation>
    <scope>NUCLEOTIDE SEQUENCE [LARGE SCALE GENOMIC DNA]</scope>
    <source>
        <strain evidence="2">PWHHKU_190912</strain>
    </source>
</reference>
<sequence length="128" mass="13774">MAGLCEGGNEPSGSLKAIFCMNISYLVHDYGISLTVTVNGYAIFNETVSARNPPPICLGVPYVKEYADLCIRLYDIDATSTHLHACVKAEARMKMIVIAKYEFGCFNIGPPGVATTGTDHMVPSVILV</sequence>
<proteinExistence type="predicted"/>
<dbReference type="Pfam" id="PF15998">
    <property type="entry name" value="DUF4773"/>
    <property type="match status" value="1"/>
</dbReference>
<evidence type="ECO:0000259" key="1">
    <source>
        <dbReference type="Pfam" id="PF15998"/>
    </source>
</evidence>
<dbReference type="InterPro" id="IPR031941">
    <property type="entry name" value="DUF4773"/>
</dbReference>
<dbReference type="EMBL" id="JAJSOF020000021">
    <property type="protein sequence ID" value="KAJ4436527.1"/>
    <property type="molecule type" value="Genomic_DNA"/>
</dbReference>
<gene>
    <name evidence="2" type="ORF">ANN_16558</name>
</gene>
<dbReference type="PANTHER" id="PTHR36299">
    <property type="entry name" value="AGAP008005-PA"/>
    <property type="match status" value="1"/>
</dbReference>
<protein>
    <recommendedName>
        <fullName evidence="1">DUF4773 domain-containing protein</fullName>
    </recommendedName>
</protein>
<name>A0ABQ8SQR0_PERAM</name>
<organism evidence="2 3">
    <name type="scientific">Periplaneta americana</name>
    <name type="common">American cockroach</name>
    <name type="synonym">Blatta americana</name>
    <dbReference type="NCBI Taxonomy" id="6978"/>
    <lineage>
        <taxon>Eukaryota</taxon>
        <taxon>Metazoa</taxon>
        <taxon>Ecdysozoa</taxon>
        <taxon>Arthropoda</taxon>
        <taxon>Hexapoda</taxon>
        <taxon>Insecta</taxon>
        <taxon>Pterygota</taxon>
        <taxon>Neoptera</taxon>
        <taxon>Polyneoptera</taxon>
        <taxon>Dictyoptera</taxon>
        <taxon>Blattodea</taxon>
        <taxon>Blattoidea</taxon>
        <taxon>Blattidae</taxon>
        <taxon>Blattinae</taxon>
        <taxon>Periplaneta</taxon>
    </lineage>
</organism>
<evidence type="ECO:0000313" key="2">
    <source>
        <dbReference type="EMBL" id="KAJ4436527.1"/>
    </source>
</evidence>
<dbReference type="PANTHER" id="PTHR36299:SF2">
    <property type="entry name" value="DUF4773 DOMAIN-CONTAINING PROTEIN"/>
    <property type="match status" value="1"/>
</dbReference>
<evidence type="ECO:0000313" key="3">
    <source>
        <dbReference type="Proteomes" id="UP001148838"/>
    </source>
</evidence>